<sequence>MPPASDSSSARCARELSALLRDWQQELLVTGASSKVRRLVASLRGTRLTVAVCAVTAALSLVDAPRGDGSLHDNPVRVLSALVSCVPAQMFFLRRVPVVQRVLQDLMDAASILEPAFYWERQDELLRTARRGRLVGRVCASYAVASALVILSVLLPDDGESRVVLGLRGAPLGVGVVGVVAVKAAVTLSCVSCLAAFYTCLTVLLVMYTASASLLGALGDRFGADSGPEQLALLCRAHGRLVLAVCRADAVFRDLYPLYLSTILLLPLLTTTEVVVTGNIDLIALSTMPVILCVFVPLCFAGQRLQDTSVMVCWLVYGGRWVSEGVLARRLRVHAMAMANKGCGVSVHGLGPLDRPACARALSNWFRFLQMLLSLRAAA</sequence>
<feature type="transmembrane region" description="Helical" evidence="1">
    <location>
        <begin position="256"/>
        <end position="276"/>
    </location>
</feature>
<feature type="transmembrane region" description="Helical" evidence="1">
    <location>
        <begin position="175"/>
        <end position="208"/>
    </location>
</feature>
<reference evidence="2" key="1">
    <citation type="submission" date="2022-12" db="EMBL/GenBank/DDBJ databases">
        <title>Chromosome-level genome assembly of the bean flower thrips Megalurothrips usitatus.</title>
        <authorList>
            <person name="Ma L."/>
            <person name="Liu Q."/>
            <person name="Li H."/>
            <person name="Cai W."/>
        </authorList>
    </citation>
    <scope>NUCLEOTIDE SEQUENCE</scope>
    <source>
        <strain evidence="2">Cailab_2022a</strain>
    </source>
</reference>
<dbReference type="EMBL" id="JAPTSV010000747">
    <property type="protein sequence ID" value="KAJ1519165.1"/>
    <property type="molecule type" value="Genomic_DNA"/>
</dbReference>
<comment type="caution">
    <text evidence="2">The sequence shown here is derived from an EMBL/GenBank/DDBJ whole genome shotgun (WGS) entry which is preliminary data.</text>
</comment>
<name>A0AAV7X680_9NEOP</name>
<keyword evidence="1" id="KW-1133">Transmembrane helix</keyword>
<evidence type="ECO:0000313" key="3">
    <source>
        <dbReference type="Proteomes" id="UP001075354"/>
    </source>
</evidence>
<dbReference type="AlphaFoldDB" id="A0AAV7X680"/>
<protein>
    <recommendedName>
        <fullName evidence="4">Odorant receptor</fullName>
    </recommendedName>
</protein>
<proteinExistence type="predicted"/>
<evidence type="ECO:0000313" key="2">
    <source>
        <dbReference type="EMBL" id="KAJ1519165.1"/>
    </source>
</evidence>
<gene>
    <name evidence="2" type="ORF">ONE63_011221</name>
</gene>
<keyword evidence="3" id="KW-1185">Reference proteome</keyword>
<dbReference type="Proteomes" id="UP001075354">
    <property type="component" value="Unassembled WGS sequence"/>
</dbReference>
<feature type="transmembrane region" description="Helical" evidence="1">
    <location>
        <begin position="282"/>
        <end position="301"/>
    </location>
</feature>
<organism evidence="2 3">
    <name type="scientific">Megalurothrips usitatus</name>
    <name type="common">bean blossom thrips</name>
    <dbReference type="NCBI Taxonomy" id="439358"/>
    <lineage>
        <taxon>Eukaryota</taxon>
        <taxon>Metazoa</taxon>
        <taxon>Ecdysozoa</taxon>
        <taxon>Arthropoda</taxon>
        <taxon>Hexapoda</taxon>
        <taxon>Insecta</taxon>
        <taxon>Pterygota</taxon>
        <taxon>Neoptera</taxon>
        <taxon>Paraneoptera</taxon>
        <taxon>Thysanoptera</taxon>
        <taxon>Terebrantia</taxon>
        <taxon>Thripoidea</taxon>
        <taxon>Thripidae</taxon>
        <taxon>Megalurothrips</taxon>
    </lineage>
</organism>
<evidence type="ECO:0000256" key="1">
    <source>
        <dbReference type="SAM" id="Phobius"/>
    </source>
</evidence>
<feature type="transmembrane region" description="Helical" evidence="1">
    <location>
        <begin position="134"/>
        <end position="155"/>
    </location>
</feature>
<keyword evidence="1" id="KW-0812">Transmembrane</keyword>
<accession>A0AAV7X680</accession>
<evidence type="ECO:0008006" key="4">
    <source>
        <dbReference type="Google" id="ProtNLM"/>
    </source>
</evidence>
<keyword evidence="1" id="KW-0472">Membrane</keyword>